<feature type="domain" description="Thioesterase" evidence="1">
    <location>
        <begin position="53"/>
        <end position="120"/>
    </location>
</feature>
<dbReference type="Gene3D" id="3.10.129.10">
    <property type="entry name" value="Hotdog Thioesterase"/>
    <property type="match status" value="1"/>
</dbReference>
<dbReference type="EMBL" id="CP017076">
    <property type="protein sequence ID" value="AOR78866.1"/>
    <property type="molecule type" value="Genomic_DNA"/>
</dbReference>
<evidence type="ECO:0000313" key="5">
    <source>
        <dbReference type="Proteomes" id="UP000094626"/>
    </source>
</evidence>
<dbReference type="Proteomes" id="UP000024329">
    <property type="component" value="Unassembled WGS sequence"/>
</dbReference>
<dbReference type="PATRIC" id="fig|158500.4.peg.1932"/>
<dbReference type="eggNOG" id="COG2050">
    <property type="taxonomic scope" value="Bacteria"/>
</dbReference>
<keyword evidence="5" id="KW-1185">Reference proteome</keyword>
<accession>A0A031K1R6</accession>
<dbReference type="RefSeq" id="WP_036525289.1">
    <property type="nucleotide sequence ID" value="NZ_CP017076.1"/>
</dbReference>
<reference evidence="3 4" key="1">
    <citation type="submission" date="2014-03" db="EMBL/GenBank/DDBJ databases">
        <title>Whole genome sequence of Novosphingobium resinovorum KF1.</title>
        <authorList>
            <person name="Gan H.M."/>
            <person name="Gan H.Y."/>
            <person name="Chew T.H."/>
            <person name="Savka M.A."/>
        </authorList>
    </citation>
    <scope>NUCLEOTIDE SEQUENCE [LARGE SCALE GENOMIC DNA]</scope>
    <source>
        <strain evidence="3 4">KF1</strain>
    </source>
</reference>
<evidence type="ECO:0000313" key="3">
    <source>
        <dbReference type="EMBL" id="EZP82963.1"/>
    </source>
</evidence>
<dbReference type="AlphaFoldDB" id="A0A031K1R6"/>
<dbReference type="Proteomes" id="UP000094626">
    <property type="component" value="Plasmid pSA1"/>
</dbReference>
<protein>
    <submittedName>
        <fullName evidence="3">Thioesterase superfamily protein</fullName>
    </submittedName>
</protein>
<evidence type="ECO:0000313" key="4">
    <source>
        <dbReference type="Proteomes" id="UP000024329"/>
    </source>
</evidence>
<organism evidence="3 4">
    <name type="scientific">Novosphingobium resinovorum</name>
    <dbReference type="NCBI Taxonomy" id="158500"/>
    <lineage>
        <taxon>Bacteria</taxon>
        <taxon>Pseudomonadati</taxon>
        <taxon>Pseudomonadota</taxon>
        <taxon>Alphaproteobacteria</taxon>
        <taxon>Sphingomonadales</taxon>
        <taxon>Sphingomonadaceae</taxon>
        <taxon>Novosphingobium</taxon>
    </lineage>
</organism>
<reference evidence="2" key="2">
    <citation type="submission" date="2016-08" db="EMBL/GenBank/DDBJ databases">
        <authorList>
            <person name="Seilhamer J.J."/>
        </authorList>
    </citation>
    <scope>NUCLEOTIDE SEQUENCE [LARGE SCALE GENOMIC DNA]</scope>
    <source>
        <strain evidence="2">SA1</strain>
        <plasmid evidence="2">pSA1</plasmid>
    </source>
</reference>
<dbReference type="InterPro" id="IPR006683">
    <property type="entry name" value="Thioestr_dom"/>
</dbReference>
<dbReference type="InterPro" id="IPR029069">
    <property type="entry name" value="HotDog_dom_sf"/>
</dbReference>
<evidence type="ECO:0000313" key="2">
    <source>
        <dbReference type="EMBL" id="AOR78866.1"/>
    </source>
</evidence>
<sequence>MSDQDTTPPPIPGNWETGIVTRTGAWTVGQIWVDWAAKRYCLKVSEDHCNGVGGMHGGAMATFLDGQAFVYQDREAADPHTPTISLQVNYLAPPVAGDWLVADVVLVKTTRTMIFTQAIATVGERVMASSHAIYKNNAGKDSL</sequence>
<dbReference type="GO" id="GO:0016790">
    <property type="term" value="F:thiolester hydrolase activity"/>
    <property type="evidence" value="ECO:0007669"/>
    <property type="project" value="UniProtKB-ARBA"/>
</dbReference>
<dbReference type="OrthoDB" id="5741080at2"/>
<keyword evidence="2" id="KW-0614">Plasmid</keyword>
<evidence type="ECO:0000259" key="1">
    <source>
        <dbReference type="Pfam" id="PF03061"/>
    </source>
</evidence>
<dbReference type="CDD" id="cd03443">
    <property type="entry name" value="PaaI_thioesterase"/>
    <property type="match status" value="1"/>
</dbReference>
<dbReference type="KEGG" id="nre:BES08_18305"/>
<reference evidence="5" key="3">
    <citation type="journal article" date="2017" name="J. Biotechnol.">
        <title>Complete genome sequence of Novosphingobium resinovorum SA1, a versatile xenobiotic-degrading bacterium capable of utilizing sulfanilic acid.</title>
        <authorList>
            <person name="Hegedus B."/>
            <person name="Kos P.B."/>
            <person name="Balint B."/>
            <person name="Maroti G."/>
            <person name="Gan H.M."/>
            <person name="Perei K."/>
            <person name="Rakhely G."/>
        </authorList>
    </citation>
    <scope>NUCLEOTIDE SEQUENCE [LARGE SCALE GENOMIC DNA]</scope>
    <source>
        <strain evidence="5">SA1</strain>
    </source>
</reference>
<name>A0A031K1R6_9SPHN</name>
<proteinExistence type="predicted"/>
<dbReference type="Pfam" id="PF03061">
    <property type="entry name" value="4HBT"/>
    <property type="match status" value="1"/>
</dbReference>
<gene>
    <name evidence="2" type="ORF">BES08_18305</name>
    <name evidence="3" type="ORF">BV97_01887</name>
</gene>
<dbReference type="SUPFAM" id="SSF54637">
    <property type="entry name" value="Thioesterase/thiol ester dehydrase-isomerase"/>
    <property type="match status" value="1"/>
</dbReference>
<geneLocation type="plasmid" evidence="2 5">
    <name>pSA1</name>
</geneLocation>
<dbReference type="EMBL" id="JFYZ01000005">
    <property type="protein sequence ID" value="EZP82963.1"/>
    <property type="molecule type" value="Genomic_DNA"/>
</dbReference>